<dbReference type="EMBL" id="FNGF01000002">
    <property type="protein sequence ID" value="SDK94599.1"/>
    <property type="molecule type" value="Genomic_DNA"/>
</dbReference>
<keyword evidence="5" id="KW-1185">Reference proteome</keyword>
<keyword evidence="1 2" id="KW-0238">DNA-binding</keyword>
<dbReference type="InterPro" id="IPR001647">
    <property type="entry name" value="HTH_TetR"/>
</dbReference>
<gene>
    <name evidence="4" type="ORF">SAMN05216298_2161</name>
</gene>
<evidence type="ECO:0000313" key="4">
    <source>
        <dbReference type="EMBL" id="SDK94599.1"/>
    </source>
</evidence>
<dbReference type="PANTHER" id="PTHR30055">
    <property type="entry name" value="HTH-TYPE TRANSCRIPTIONAL REGULATOR RUTR"/>
    <property type="match status" value="1"/>
</dbReference>
<dbReference type="SUPFAM" id="SSF48498">
    <property type="entry name" value="Tetracyclin repressor-like, C-terminal domain"/>
    <property type="match status" value="1"/>
</dbReference>
<dbReference type="GO" id="GO:0000976">
    <property type="term" value="F:transcription cis-regulatory region binding"/>
    <property type="evidence" value="ECO:0007669"/>
    <property type="project" value="TreeGrafter"/>
</dbReference>
<sequence length="219" mass="23565">MPQAPPPPRAAPLSAAELAAADLPGAESYAEVPRRLLLSAVRAFAANGFHGTTTRDIASGAGLSPAALYVHFPSKELALFAIVRLGHRRARDVLTGPEPSPDPAARLRELVSRYTEFHARHHVVARVCQYELGALDEEHYTEVLGIRHETNEVFRLAVAAGVEAGRFDAGVDVHRTSRALISLAVDLARWYRPGGADSPEELGRFNADLAERLVAPKGG</sequence>
<accession>A0A1G9G1V3</accession>
<dbReference type="InterPro" id="IPR050109">
    <property type="entry name" value="HTH-type_TetR-like_transc_reg"/>
</dbReference>
<evidence type="ECO:0000259" key="3">
    <source>
        <dbReference type="PROSITE" id="PS50977"/>
    </source>
</evidence>
<organism evidence="4 5">
    <name type="scientific">Glycomyces sambucus</name>
    <dbReference type="NCBI Taxonomy" id="380244"/>
    <lineage>
        <taxon>Bacteria</taxon>
        <taxon>Bacillati</taxon>
        <taxon>Actinomycetota</taxon>
        <taxon>Actinomycetes</taxon>
        <taxon>Glycomycetales</taxon>
        <taxon>Glycomycetaceae</taxon>
        <taxon>Glycomyces</taxon>
    </lineage>
</organism>
<dbReference type="InterPro" id="IPR036271">
    <property type="entry name" value="Tet_transcr_reg_TetR-rel_C_sf"/>
</dbReference>
<protein>
    <submittedName>
        <fullName evidence="4">Transcriptional regulator, TetR family</fullName>
    </submittedName>
</protein>
<dbReference type="InterPro" id="IPR023772">
    <property type="entry name" value="DNA-bd_HTH_TetR-type_CS"/>
</dbReference>
<proteinExistence type="predicted"/>
<evidence type="ECO:0000256" key="1">
    <source>
        <dbReference type="ARBA" id="ARBA00023125"/>
    </source>
</evidence>
<dbReference type="Gene3D" id="1.10.357.10">
    <property type="entry name" value="Tetracycline Repressor, domain 2"/>
    <property type="match status" value="1"/>
</dbReference>
<feature type="DNA-binding region" description="H-T-H motif" evidence="2">
    <location>
        <begin position="53"/>
        <end position="72"/>
    </location>
</feature>
<dbReference type="InterPro" id="IPR041490">
    <property type="entry name" value="KstR2_TetR_C"/>
</dbReference>
<dbReference type="PANTHER" id="PTHR30055:SF200">
    <property type="entry name" value="HTH-TYPE TRANSCRIPTIONAL REPRESSOR BDCR"/>
    <property type="match status" value="1"/>
</dbReference>
<dbReference type="STRING" id="380244.SAMN05216298_2161"/>
<dbReference type="PRINTS" id="PR00455">
    <property type="entry name" value="HTHTETR"/>
</dbReference>
<evidence type="ECO:0000256" key="2">
    <source>
        <dbReference type="PROSITE-ProRule" id="PRU00335"/>
    </source>
</evidence>
<dbReference type="InterPro" id="IPR009057">
    <property type="entry name" value="Homeodomain-like_sf"/>
</dbReference>
<dbReference type="PROSITE" id="PS50977">
    <property type="entry name" value="HTH_TETR_2"/>
    <property type="match status" value="1"/>
</dbReference>
<dbReference type="AlphaFoldDB" id="A0A1G9G1V3"/>
<dbReference type="SUPFAM" id="SSF46689">
    <property type="entry name" value="Homeodomain-like"/>
    <property type="match status" value="1"/>
</dbReference>
<dbReference type="Pfam" id="PF00440">
    <property type="entry name" value="TetR_N"/>
    <property type="match status" value="1"/>
</dbReference>
<reference evidence="5" key="1">
    <citation type="submission" date="2016-10" db="EMBL/GenBank/DDBJ databases">
        <authorList>
            <person name="Varghese N."/>
            <person name="Submissions S."/>
        </authorList>
    </citation>
    <scope>NUCLEOTIDE SEQUENCE [LARGE SCALE GENOMIC DNA]</scope>
    <source>
        <strain evidence="5">CGMCC 4.3147</strain>
    </source>
</reference>
<feature type="domain" description="HTH tetR-type" evidence="3">
    <location>
        <begin position="30"/>
        <end position="90"/>
    </location>
</feature>
<dbReference type="GO" id="GO:0003700">
    <property type="term" value="F:DNA-binding transcription factor activity"/>
    <property type="evidence" value="ECO:0007669"/>
    <property type="project" value="TreeGrafter"/>
</dbReference>
<dbReference type="Proteomes" id="UP000198662">
    <property type="component" value="Unassembled WGS sequence"/>
</dbReference>
<evidence type="ECO:0000313" key="5">
    <source>
        <dbReference type="Proteomes" id="UP000198662"/>
    </source>
</evidence>
<dbReference type="Pfam" id="PF17932">
    <property type="entry name" value="TetR_C_24"/>
    <property type="match status" value="1"/>
</dbReference>
<dbReference type="PROSITE" id="PS01081">
    <property type="entry name" value="HTH_TETR_1"/>
    <property type="match status" value="1"/>
</dbReference>
<name>A0A1G9G1V3_9ACTN</name>
<dbReference type="RefSeq" id="WP_218126374.1">
    <property type="nucleotide sequence ID" value="NZ_FNGF01000002.1"/>
</dbReference>